<dbReference type="Pfam" id="PF04397">
    <property type="entry name" value="LytTR"/>
    <property type="match status" value="1"/>
</dbReference>
<keyword evidence="4" id="KW-0804">Transcription</keyword>
<protein>
    <submittedName>
        <fullName evidence="6">DNA-binding LytR/AlgR family response regulator</fullName>
    </submittedName>
</protein>
<keyword evidence="2" id="KW-0805">Transcription regulation</keyword>
<accession>A0ABV2FJ24</accession>
<dbReference type="Proteomes" id="UP001549122">
    <property type="component" value="Unassembled WGS sequence"/>
</dbReference>
<evidence type="ECO:0000313" key="6">
    <source>
        <dbReference type="EMBL" id="MET3558547.1"/>
    </source>
</evidence>
<keyword evidence="1" id="KW-0963">Cytoplasm</keyword>
<feature type="domain" description="HTH LytTR-type" evidence="5">
    <location>
        <begin position="44"/>
        <end position="147"/>
    </location>
</feature>
<evidence type="ECO:0000256" key="4">
    <source>
        <dbReference type="ARBA" id="ARBA00023163"/>
    </source>
</evidence>
<evidence type="ECO:0000256" key="3">
    <source>
        <dbReference type="ARBA" id="ARBA00023125"/>
    </source>
</evidence>
<dbReference type="GO" id="GO:0003677">
    <property type="term" value="F:DNA binding"/>
    <property type="evidence" value="ECO:0007669"/>
    <property type="project" value="UniProtKB-KW"/>
</dbReference>
<dbReference type="SMART" id="SM00850">
    <property type="entry name" value="LytTR"/>
    <property type="match status" value="1"/>
</dbReference>
<dbReference type="EMBL" id="JBEPLO010000018">
    <property type="protein sequence ID" value="MET3558547.1"/>
    <property type="molecule type" value="Genomic_DNA"/>
</dbReference>
<comment type="caution">
    <text evidence="6">The sequence shown here is derived from an EMBL/GenBank/DDBJ whole genome shotgun (WGS) entry which is preliminary data.</text>
</comment>
<proteinExistence type="predicted"/>
<dbReference type="PROSITE" id="PS50930">
    <property type="entry name" value="HTH_LYTTR"/>
    <property type="match status" value="1"/>
</dbReference>
<sequence>MKIEVKIADHLKEETVRVEGPVYSQRISQVVDFVKGLDQVRNRLKAKKGQEVHLLEIDRIYRLVIEDKVVHIKTATQDFTSSDRLYQFKGTLPVHFLQISQSEIINLNQLDHLQLTPNGLVKLILKNGEVTYSSRRYLSSIKEALAL</sequence>
<evidence type="ECO:0000259" key="5">
    <source>
        <dbReference type="PROSITE" id="PS50930"/>
    </source>
</evidence>
<evidence type="ECO:0000256" key="1">
    <source>
        <dbReference type="ARBA" id="ARBA00022490"/>
    </source>
</evidence>
<dbReference type="InterPro" id="IPR007492">
    <property type="entry name" value="LytTR_DNA-bd_dom"/>
</dbReference>
<gene>
    <name evidence="6" type="ORF">ABID29_001673</name>
</gene>
<keyword evidence="7" id="KW-1185">Reference proteome</keyword>
<evidence type="ECO:0000256" key="2">
    <source>
        <dbReference type="ARBA" id="ARBA00023015"/>
    </source>
</evidence>
<organism evidence="6 7">
    <name type="scientific">Streptococcus rupicaprae</name>
    <dbReference type="NCBI Taxonomy" id="759619"/>
    <lineage>
        <taxon>Bacteria</taxon>
        <taxon>Bacillati</taxon>
        <taxon>Bacillota</taxon>
        <taxon>Bacilli</taxon>
        <taxon>Lactobacillales</taxon>
        <taxon>Streptococcaceae</taxon>
        <taxon>Streptococcus</taxon>
    </lineage>
</organism>
<dbReference type="RefSeq" id="WP_354365685.1">
    <property type="nucleotide sequence ID" value="NZ_JBEPLO010000018.1"/>
</dbReference>
<dbReference type="PANTHER" id="PTHR37299">
    <property type="entry name" value="TRANSCRIPTIONAL REGULATOR-RELATED"/>
    <property type="match status" value="1"/>
</dbReference>
<dbReference type="Gene3D" id="2.40.50.1020">
    <property type="entry name" value="LytTr DNA-binding domain"/>
    <property type="match status" value="1"/>
</dbReference>
<dbReference type="InterPro" id="IPR046947">
    <property type="entry name" value="LytR-like"/>
</dbReference>
<keyword evidence="3 6" id="KW-0238">DNA-binding</keyword>
<reference evidence="6 7" key="1">
    <citation type="submission" date="2024-06" db="EMBL/GenBank/DDBJ databases">
        <title>Genomic Encyclopedia of Type Strains, Phase IV (KMG-IV): sequencing the most valuable type-strain genomes for metagenomic binning, comparative biology and taxonomic classification.</title>
        <authorList>
            <person name="Goeker M."/>
        </authorList>
    </citation>
    <scope>NUCLEOTIDE SEQUENCE [LARGE SCALE GENOMIC DNA]</scope>
    <source>
        <strain evidence="6 7">DSM 28303</strain>
    </source>
</reference>
<dbReference type="PANTHER" id="PTHR37299:SF2">
    <property type="entry name" value="HTH LYTTR-TYPE DOMAIN-CONTAINING PROTEIN"/>
    <property type="match status" value="1"/>
</dbReference>
<name>A0ABV2FJ24_9STRE</name>
<evidence type="ECO:0000313" key="7">
    <source>
        <dbReference type="Proteomes" id="UP001549122"/>
    </source>
</evidence>